<dbReference type="InterPro" id="IPR036412">
    <property type="entry name" value="HAD-like_sf"/>
</dbReference>
<evidence type="ECO:0008006" key="6">
    <source>
        <dbReference type="Google" id="ProtNLM"/>
    </source>
</evidence>
<proteinExistence type="predicted"/>
<dbReference type="InterPro" id="IPR023214">
    <property type="entry name" value="HAD_sf"/>
</dbReference>
<dbReference type="Pfam" id="PF00702">
    <property type="entry name" value="Hydrolase"/>
    <property type="match status" value="1"/>
</dbReference>
<evidence type="ECO:0000313" key="4">
    <source>
        <dbReference type="EMBL" id="ASR51051.1"/>
    </source>
</evidence>
<keyword evidence="5" id="KW-1185">Reference proteome</keyword>
<dbReference type="InterPro" id="IPR006439">
    <property type="entry name" value="HAD-SF_hydro_IA"/>
</dbReference>
<dbReference type="InterPro" id="IPR051400">
    <property type="entry name" value="HAD-like_hydrolase"/>
</dbReference>
<reference evidence="4 5" key="1">
    <citation type="submission" date="2017-03" db="EMBL/GenBank/DDBJ databases">
        <title>Complete genome sequence of Blastomonas fulva degrading microcsystin LR.</title>
        <authorList>
            <person name="Lee H.-g."/>
            <person name="Jin L."/>
            <person name="oh H.-M."/>
        </authorList>
    </citation>
    <scope>NUCLEOTIDE SEQUENCE [LARGE SCALE GENOMIC DNA]</scope>
    <source>
        <strain evidence="4 5">T2</strain>
    </source>
</reference>
<name>A0ABM6M5H5_9SPHN</name>
<evidence type="ECO:0000256" key="3">
    <source>
        <dbReference type="ARBA" id="ARBA00022842"/>
    </source>
</evidence>
<evidence type="ECO:0000313" key="5">
    <source>
        <dbReference type="Proteomes" id="UP000258016"/>
    </source>
</evidence>
<comment type="cofactor">
    <cofactor evidence="1">
        <name>Mg(2+)</name>
        <dbReference type="ChEBI" id="CHEBI:18420"/>
    </cofactor>
</comment>
<protein>
    <recommendedName>
        <fullName evidence="6">HAD family hydrolase</fullName>
    </recommendedName>
</protein>
<dbReference type="SUPFAM" id="SSF56784">
    <property type="entry name" value="HAD-like"/>
    <property type="match status" value="1"/>
</dbReference>
<dbReference type="Gene3D" id="1.10.150.520">
    <property type="match status" value="1"/>
</dbReference>
<accession>A0ABM6M5H5</accession>
<organism evidence="4 5">
    <name type="scientific">Blastomonas fulva</name>
    <dbReference type="NCBI Taxonomy" id="1550728"/>
    <lineage>
        <taxon>Bacteria</taxon>
        <taxon>Pseudomonadati</taxon>
        <taxon>Pseudomonadota</taxon>
        <taxon>Alphaproteobacteria</taxon>
        <taxon>Sphingomonadales</taxon>
        <taxon>Sphingomonadaceae</taxon>
        <taxon>Blastomonas</taxon>
    </lineage>
</organism>
<sequence length="233" mass="25518">MMRRSLSGTMPPADMNRTIVFDLDDTIYLESDYVQSGKRAVAGLIRDTVGIDLAQDLLDCPDNFIDLACTRAGFPASAADALIWCYRLHFPDIGQRPGMAALFDALAARGDRICIITDGRAVTQRLKLAALGLLHVPAYISEELGATKPSPVAFQQVMQDFPGSAYFYVADNCRKDFIGPNGLGWTTIWLDPGPLSIHRAPPDIAEHDGNRPGHSIGTIEQLAQLLLHEQRMP</sequence>
<gene>
    <name evidence="4" type="ORF">B5J99_05845</name>
</gene>
<dbReference type="EMBL" id="CP020083">
    <property type="protein sequence ID" value="ASR51051.1"/>
    <property type="molecule type" value="Genomic_DNA"/>
</dbReference>
<dbReference type="Proteomes" id="UP000258016">
    <property type="component" value="Chromosome"/>
</dbReference>
<keyword evidence="3" id="KW-0460">Magnesium</keyword>
<dbReference type="Gene3D" id="3.40.50.1000">
    <property type="entry name" value="HAD superfamily/HAD-like"/>
    <property type="match status" value="1"/>
</dbReference>
<keyword evidence="2" id="KW-0378">Hydrolase</keyword>
<dbReference type="PANTHER" id="PTHR46470">
    <property type="entry name" value="N-ACYLNEURAMINATE-9-PHOSPHATASE"/>
    <property type="match status" value="1"/>
</dbReference>
<evidence type="ECO:0000256" key="1">
    <source>
        <dbReference type="ARBA" id="ARBA00001946"/>
    </source>
</evidence>
<dbReference type="NCBIfam" id="TIGR01549">
    <property type="entry name" value="HAD-SF-IA-v1"/>
    <property type="match status" value="1"/>
</dbReference>
<evidence type="ECO:0000256" key="2">
    <source>
        <dbReference type="ARBA" id="ARBA00022801"/>
    </source>
</evidence>